<feature type="transmembrane region" description="Helical" evidence="1">
    <location>
        <begin position="73"/>
        <end position="92"/>
    </location>
</feature>
<accession>A0A841TJX9</accession>
<keyword evidence="1" id="KW-0812">Transmembrane</keyword>
<sequence length="259" mass="27206">MRTWLVLFRKEWLELLRSYRLIWLPISFLVLGVSQPITAYFLPDILASSGGLPEDVVRSIPLPNASEVMAGSLQQFGTIGLLLLALSSMGAVSNERASGTAAMILVKPVSYLSFITAKWASILAISWLSFAAGYVASWYYTVTLFGSVGGPSVIAGLLYFGLWLSFVGTLALLFSSLLSSPAAAAFGSLALAALLQVAASSLPFEQPWNPGRLSQLAAGGLDAALSDGGSAWLTVAVTATAIAAALYLAARSLQGHSRS</sequence>
<evidence type="ECO:0000256" key="1">
    <source>
        <dbReference type="SAM" id="Phobius"/>
    </source>
</evidence>
<proteinExistence type="predicted"/>
<gene>
    <name evidence="2" type="ORF">H4Q31_19630</name>
</gene>
<dbReference type="PANTHER" id="PTHR43471">
    <property type="entry name" value="ABC TRANSPORTER PERMEASE"/>
    <property type="match status" value="1"/>
</dbReference>
<feature type="transmembrane region" description="Helical" evidence="1">
    <location>
        <begin position="112"/>
        <end position="140"/>
    </location>
</feature>
<evidence type="ECO:0000313" key="3">
    <source>
        <dbReference type="Proteomes" id="UP000574133"/>
    </source>
</evidence>
<dbReference type="Proteomes" id="UP000574133">
    <property type="component" value="Unassembled WGS sequence"/>
</dbReference>
<protein>
    <submittedName>
        <fullName evidence="2">ABC transporter permease</fullName>
    </submittedName>
</protein>
<dbReference type="GO" id="GO:0005886">
    <property type="term" value="C:plasma membrane"/>
    <property type="evidence" value="ECO:0007669"/>
    <property type="project" value="UniProtKB-SubCell"/>
</dbReference>
<keyword evidence="1" id="KW-1133">Transmembrane helix</keyword>
<dbReference type="EMBL" id="JACJVN010000087">
    <property type="protein sequence ID" value="MBB6679500.1"/>
    <property type="molecule type" value="Genomic_DNA"/>
</dbReference>
<dbReference type="RefSeq" id="WP_185180760.1">
    <property type="nucleotide sequence ID" value="NZ_CBCSEP010000015.1"/>
</dbReference>
<dbReference type="AlphaFoldDB" id="A0A841TJX9"/>
<dbReference type="PANTHER" id="PTHR43471:SF10">
    <property type="entry name" value="SLL1107 PROTEIN"/>
    <property type="match status" value="1"/>
</dbReference>
<evidence type="ECO:0000313" key="2">
    <source>
        <dbReference type="EMBL" id="MBB6679500.1"/>
    </source>
</evidence>
<reference evidence="2 3" key="1">
    <citation type="submission" date="2020-08" db="EMBL/GenBank/DDBJ databases">
        <title>Cohnella phylogeny.</title>
        <authorList>
            <person name="Dunlap C."/>
        </authorList>
    </citation>
    <scope>NUCLEOTIDE SEQUENCE [LARGE SCALE GENOMIC DNA]</scope>
    <source>
        <strain evidence="2 3">DSM 103658</strain>
    </source>
</reference>
<comment type="caution">
    <text evidence="2">The sequence shown here is derived from an EMBL/GenBank/DDBJ whole genome shotgun (WGS) entry which is preliminary data.</text>
</comment>
<feature type="transmembrane region" description="Helical" evidence="1">
    <location>
        <begin position="21"/>
        <end position="42"/>
    </location>
</feature>
<name>A0A841TJX9_9BACL</name>
<dbReference type="Pfam" id="PF12679">
    <property type="entry name" value="ABC2_membrane_2"/>
    <property type="match status" value="1"/>
</dbReference>
<feature type="transmembrane region" description="Helical" evidence="1">
    <location>
        <begin position="182"/>
        <end position="204"/>
    </location>
</feature>
<feature type="transmembrane region" description="Helical" evidence="1">
    <location>
        <begin position="231"/>
        <end position="250"/>
    </location>
</feature>
<keyword evidence="3" id="KW-1185">Reference proteome</keyword>
<keyword evidence="1" id="KW-0472">Membrane</keyword>
<feature type="transmembrane region" description="Helical" evidence="1">
    <location>
        <begin position="152"/>
        <end position="175"/>
    </location>
</feature>
<organism evidence="2 3">
    <name type="scientific">Cohnella lubricantis</name>
    <dbReference type="NCBI Taxonomy" id="2163172"/>
    <lineage>
        <taxon>Bacteria</taxon>
        <taxon>Bacillati</taxon>
        <taxon>Bacillota</taxon>
        <taxon>Bacilli</taxon>
        <taxon>Bacillales</taxon>
        <taxon>Paenibacillaceae</taxon>
        <taxon>Cohnella</taxon>
    </lineage>
</organism>
<dbReference type="GO" id="GO:0140359">
    <property type="term" value="F:ABC-type transporter activity"/>
    <property type="evidence" value="ECO:0007669"/>
    <property type="project" value="InterPro"/>
</dbReference>